<dbReference type="Pfam" id="PF20092">
    <property type="entry name" value="DUF6483"/>
    <property type="match status" value="1"/>
</dbReference>
<accession>H6NQM1</accession>
<evidence type="ECO:0000313" key="1">
    <source>
        <dbReference type="EMBL" id="AFC33489.1"/>
    </source>
</evidence>
<dbReference type="InterPro" id="IPR045507">
    <property type="entry name" value="DUF6483"/>
</dbReference>
<dbReference type="RefSeq" id="WP_014372472.1">
    <property type="nucleotide sequence ID" value="NC_016935.1"/>
</dbReference>
<dbReference type="KEGG" id="pmq:PM3016_6891"/>
<organism evidence="1 2">
    <name type="scientific">Paenibacillus mucilaginosus 3016</name>
    <dbReference type="NCBI Taxonomy" id="1116391"/>
    <lineage>
        <taxon>Bacteria</taxon>
        <taxon>Bacillati</taxon>
        <taxon>Bacillota</taxon>
        <taxon>Bacilli</taxon>
        <taxon>Bacillales</taxon>
        <taxon>Paenibacillaceae</taxon>
        <taxon>Paenibacillus</taxon>
    </lineage>
</organism>
<dbReference type="STRING" id="1116391.PM3016_6891"/>
<protein>
    <submittedName>
        <fullName evidence="1">Uncharacterized protein</fullName>
    </submittedName>
</protein>
<reference evidence="1 2" key="1">
    <citation type="journal article" date="2012" name="J. Bacteriol.">
        <title>Complete Genome Sequence of Paenibacillus mucilaginosus 3016, a Bacterium Functional as Microbial Fertilizer.</title>
        <authorList>
            <person name="Ma M."/>
            <person name="Wang Z."/>
            <person name="Li L."/>
            <person name="Jiang X."/>
            <person name="Guan D."/>
            <person name="Cao F."/>
            <person name="Chen H."/>
            <person name="Wang X."/>
            <person name="Shen D."/>
            <person name="Du B."/>
            <person name="Li J."/>
        </authorList>
    </citation>
    <scope>NUCLEOTIDE SEQUENCE [LARGE SCALE GENOMIC DNA]</scope>
    <source>
        <strain evidence="1 2">3016</strain>
    </source>
</reference>
<dbReference type="HOGENOM" id="CLU_089482_0_0_9"/>
<proteinExistence type="predicted"/>
<dbReference type="EMBL" id="CP003235">
    <property type="protein sequence ID" value="AFC33489.1"/>
    <property type="molecule type" value="Genomic_DNA"/>
</dbReference>
<sequence length="230" mass="26042">MYQRDYILRMIEQAGVIVGRVMHLARNKRMQEAIELLQQAMKEMLGLGSKLIGALSVKDLIALLSKDGELDSAKVLALGDLMKAQSELQREGGEEAAAQRTARKSLELLLIGREYDARGELREEFNRRIQEALDITGRAGLNEGILSRIVGYYEEQGSYAWAEDALFYRLEVLQGGERELEWRAAVEEGIRMYERWVLLEDTPLRAGGLSAEEAEEGLRTLRQLKITQSQ</sequence>
<name>H6NQM1_9BACL</name>
<dbReference type="Proteomes" id="UP000007523">
    <property type="component" value="Chromosome"/>
</dbReference>
<keyword evidence="2" id="KW-1185">Reference proteome</keyword>
<dbReference type="AlphaFoldDB" id="H6NQM1"/>
<gene>
    <name evidence="1" type="ORF">PM3016_6891</name>
</gene>
<evidence type="ECO:0000313" key="2">
    <source>
        <dbReference type="Proteomes" id="UP000007523"/>
    </source>
</evidence>